<feature type="transmembrane region" description="Helical" evidence="6">
    <location>
        <begin position="33"/>
        <end position="54"/>
    </location>
</feature>
<reference evidence="8" key="1">
    <citation type="submission" date="2017-05" db="EMBL/GenBank/DDBJ databases">
        <authorList>
            <person name="Macchi M."/>
            <person name="Festa S."/>
            <person name="Coppotelli B.M."/>
            <person name="Morelli I.S."/>
        </authorList>
    </citation>
    <scope>NUCLEOTIDE SEQUENCE [LARGE SCALE GENOMIC DNA]</scope>
    <source>
        <strain evidence="8">I</strain>
    </source>
</reference>
<evidence type="ECO:0000313" key="8">
    <source>
        <dbReference type="Proteomes" id="UP000196655"/>
    </source>
</evidence>
<evidence type="ECO:0000256" key="1">
    <source>
        <dbReference type="ARBA" id="ARBA00004651"/>
    </source>
</evidence>
<keyword evidence="8" id="KW-1185">Reference proteome</keyword>
<feature type="transmembrane region" description="Helical" evidence="6">
    <location>
        <begin position="185"/>
        <end position="206"/>
    </location>
</feature>
<dbReference type="GO" id="GO:0022857">
    <property type="term" value="F:transmembrane transporter activity"/>
    <property type="evidence" value="ECO:0007669"/>
    <property type="project" value="InterPro"/>
</dbReference>
<keyword evidence="2" id="KW-1003">Cell membrane</keyword>
<feature type="transmembrane region" description="Helical" evidence="6">
    <location>
        <begin position="212"/>
        <end position="232"/>
    </location>
</feature>
<evidence type="ECO:0000256" key="2">
    <source>
        <dbReference type="ARBA" id="ARBA00022475"/>
    </source>
</evidence>
<dbReference type="Proteomes" id="UP000196655">
    <property type="component" value="Unassembled WGS sequence"/>
</dbReference>
<keyword evidence="5 6" id="KW-0472">Membrane</keyword>
<comment type="subcellular location">
    <subcellularLocation>
        <location evidence="1">Cell membrane</location>
        <topology evidence="1">Multi-pass membrane protein</topology>
    </subcellularLocation>
</comment>
<evidence type="ECO:0000313" key="7">
    <source>
        <dbReference type="EMBL" id="OWJ68443.1"/>
    </source>
</evidence>
<proteinExistence type="predicted"/>
<protein>
    <submittedName>
        <fullName evidence="7">ABC transporter permease</fullName>
    </submittedName>
</protein>
<feature type="transmembrane region" description="Helical" evidence="6">
    <location>
        <begin position="93"/>
        <end position="116"/>
    </location>
</feature>
<evidence type="ECO:0000256" key="4">
    <source>
        <dbReference type="ARBA" id="ARBA00022989"/>
    </source>
</evidence>
<dbReference type="Pfam" id="PF02653">
    <property type="entry name" value="BPD_transp_2"/>
    <property type="match status" value="1"/>
</dbReference>
<feature type="transmembrane region" description="Helical" evidence="6">
    <location>
        <begin position="136"/>
        <end position="157"/>
    </location>
</feature>
<feature type="transmembrane region" description="Helical" evidence="6">
    <location>
        <begin position="239"/>
        <end position="256"/>
    </location>
</feature>
<feature type="transmembrane region" description="Helical" evidence="6">
    <location>
        <begin position="6"/>
        <end position="26"/>
    </location>
</feature>
<name>A0A211ZT64_9PROT</name>
<keyword evidence="3 6" id="KW-0812">Transmembrane</keyword>
<dbReference type="OrthoDB" id="9792579at2"/>
<evidence type="ECO:0000256" key="5">
    <source>
        <dbReference type="ARBA" id="ARBA00023136"/>
    </source>
</evidence>
<dbReference type="CDD" id="cd06580">
    <property type="entry name" value="TM_PBP1_transp_TpRbsC_like"/>
    <property type="match status" value="1"/>
</dbReference>
<organism evidence="7 8">
    <name type="scientific">Inquilinus limosus</name>
    <dbReference type="NCBI Taxonomy" id="171674"/>
    <lineage>
        <taxon>Bacteria</taxon>
        <taxon>Pseudomonadati</taxon>
        <taxon>Pseudomonadota</taxon>
        <taxon>Alphaproteobacteria</taxon>
        <taxon>Rhodospirillales</taxon>
        <taxon>Rhodospirillaceae</taxon>
        <taxon>Inquilinus</taxon>
    </lineage>
</organism>
<dbReference type="RefSeq" id="WP_088149860.1">
    <property type="nucleotide sequence ID" value="NZ_NHON01000005.1"/>
</dbReference>
<gene>
    <name evidence="7" type="ORF">BWR60_04775</name>
</gene>
<feature type="transmembrane region" description="Helical" evidence="6">
    <location>
        <begin position="268"/>
        <end position="289"/>
    </location>
</feature>
<sequence length="307" mass="31650">MEMFVLIAATVITAATPLLLAALGELVVERSGVLNLGVEGMMLIGAVTGFAVTFTTGQPALGILAAALAGTAMSLIFAVLTLTLMANQVATGLALTIFGVGLSALLGSGFVGHPIAPLPKLALPVLSELPVVGPLLFGQDALVYLSVAMTFGVAWFLKRSRAGLVLRAVGESAESAHSIGHPVLLVRYLACLFGGAMAGLAGAFLSLSYTPLWIEGMTAGRGWIALALVVFGSWRPWRVLLGAYLFGGVTILQLHAQGIGGIDIPAQVFTMLPYLATIAVLVIIAAGPWRGRLQAPAALGKPFRPSI</sequence>
<feature type="transmembrane region" description="Helical" evidence="6">
    <location>
        <begin position="60"/>
        <end position="86"/>
    </location>
</feature>
<dbReference type="PANTHER" id="PTHR43370:SF2">
    <property type="entry name" value="ABC TRANSPORTER PERMEASE PROTEIN"/>
    <property type="match status" value="1"/>
</dbReference>
<comment type="caution">
    <text evidence="7">The sequence shown here is derived from an EMBL/GenBank/DDBJ whole genome shotgun (WGS) entry which is preliminary data.</text>
</comment>
<dbReference type="EMBL" id="NHON01000005">
    <property type="protein sequence ID" value="OWJ68443.1"/>
    <property type="molecule type" value="Genomic_DNA"/>
</dbReference>
<evidence type="ECO:0000256" key="6">
    <source>
        <dbReference type="SAM" id="Phobius"/>
    </source>
</evidence>
<accession>A0A211ZT64</accession>
<dbReference type="PANTHER" id="PTHR43370">
    <property type="entry name" value="SUGAR ABC TRANSPORTER INTEGRAL MEMBRANE PROTEIN-RELATED"/>
    <property type="match status" value="1"/>
</dbReference>
<dbReference type="STRING" id="1122125.GCA_000423185_03891"/>
<dbReference type="InterPro" id="IPR001851">
    <property type="entry name" value="ABC_transp_permease"/>
</dbReference>
<dbReference type="AlphaFoldDB" id="A0A211ZT64"/>
<dbReference type="GO" id="GO:0005886">
    <property type="term" value="C:plasma membrane"/>
    <property type="evidence" value="ECO:0007669"/>
    <property type="project" value="UniProtKB-SubCell"/>
</dbReference>
<keyword evidence="4 6" id="KW-1133">Transmembrane helix</keyword>
<evidence type="ECO:0000256" key="3">
    <source>
        <dbReference type="ARBA" id="ARBA00022692"/>
    </source>
</evidence>